<dbReference type="Gene3D" id="1.50.10.10">
    <property type="match status" value="1"/>
</dbReference>
<comment type="caution">
    <text evidence="5">The sequence shown here is derived from an EMBL/GenBank/DDBJ whole genome shotgun (WGS) entry which is preliminary data.</text>
</comment>
<gene>
    <name evidence="5" type="ORF">Plil01_001170500</name>
</gene>
<evidence type="ECO:0000256" key="3">
    <source>
        <dbReference type="ARBA" id="ARBA00023295"/>
    </source>
</evidence>
<dbReference type="AlphaFoldDB" id="A0A9W6X286"/>
<dbReference type="GO" id="GO:0004555">
    <property type="term" value="F:alpha,alpha-trehalase activity"/>
    <property type="evidence" value="ECO:0007669"/>
    <property type="project" value="UniProtKB-EC"/>
</dbReference>
<evidence type="ECO:0000256" key="4">
    <source>
        <dbReference type="RuleBase" id="RU361180"/>
    </source>
</evidence>
<dbReference type="InterPro" id="IPR001661">
    <property type="entry name" value="Glyco_hydro_37"/>
</dbReference>
<sequence>MSSESASQPVDNPRLREIQQLQRIYCQGELLHEVQMQELFPDSKHFVDMPIKATSSVDEVLTQFHELKESFGNETGGAAWKTQLAAFVDRHFDRPGGELAPTTPPDFEDGEMPAKVAEIRNDSLRSWAMELHKLWKVLARVPVSSLAEQTSKSSFLHSLPIVAAAGDPPSAISRQFNGENVLVVPGGRFRESYYWDSYWIVQGLLVSGLHQTARGVVNHLLEYVAEFGFVPNGGRIYYLTRSQPPMLSDMVRLVAATDDIGKDWDLEYLRAAVPLLEREYDFWMHRGAHGHAVEIPSQTTADEVFVLNRYVAHAGQPRPESYREDMKTADSVLSSQNDTAEKSLLYDEIIAGAESGWDFSSRWFGDYSTLATIRTSRVIPVELNSILHRVELNLAKFHDVLGNTIASARFQDAANARARAMDAVLWNESEGCWKDYFLDSLSHSRVVSISDYFPLWGRAFDASDSAKLERIVASFEKSGLIQEGGIQTTTSTTGQQWDAPNAWPHLQDIIVDGLQEIGTSRSATLAKHLIQTWVKAGFVAWQKTGLMFEKYNAQHLGGVGDGGEYTPQFGFGWSNGVILTFLTKYQDELGNVDALLNSTNA</sequence>
<evidence type="ECO:0000313" key="6">
    <source>
        <dbReference type="Proteomes" id="UP001165083"/>
    </source>
</evidence>
<keyword evidence="2 4" id="KW-0378">Hydrolase</keyword>
<name>A0A9W6X286_9STRA</name>
<dbReference type="SUPFAM" id="SSF48208">
    <property type="entry name" value="Six-hairpin glycosidases"/>
    <property type="match status" value="1"/>
</dbReference>
<dbReference type="Pfam" id="PF01204">
    <property type="entry name" value="Trehalase"/>
    <property type="match status" value="1"/>
</dbReference>
<accession>A0A9W6X286</accession>
<proteinExistence type="inferred from homology"/>
<keyword evidence="6" id="KW-1185">Reference proteome</keyword>
<comment type="catalytic activity">
    <reaction evidence="4">
        <text>alpha,alpha-trehalose + H2O = alpha-D-glucose + beta-D-glucose</text>
        <dbReference type="Rhea" id="RHEA:32675"/>
        <dbReference type="ChEBI" id="CHEBI:15377"/>
        <dbReference type="ChEBI" id="CHEBI:15903"/>
        <dbReference type="ChEBI" id="CHEBI:16551"/>
        <dbReference type="ChEBI" id="CHEBI:17925"/>
        <dbReference type="EC" id="3.2.1.28"/>
    </reaction>
</comment>
<dbReference type="OrthoDB" id="3542292at2759"/>
<dbReference type="PANTHER" id="PTHR23403">
    <property type="entry name" value="TREHALASE"/>
    <property type="match status" value="1"/>
</dbReference>
<dbReference type="PRINTS" id="PR00744">
    <property type="entry name" value="GLHYDRLASE37"/>
</dbReference>
<evidence type="ECO:0000256" key="1">
    <source>
        <dbReference type="ARBA" id="ARBA00005615"/>
    </source>
</evidence>
<dbReference type="InterPro" id="IPR012341">
    <property type="entry name" value="6hp_glycosidase-like_sf"/>
</dbReference>
<dbReference type="GO" id="GO:0005993">
    <property type="term" value="P:trehalose catabolic process"/>
    <property type="evidence" value="ECO:0007669"/>
    <property type="project" value="TreeGrafter"/>
</dbReference>
<protein>
    <recommendedName>
        <fullName evidence="4">Trehalase</fullName>
        <ecNumber evidence="4">3.2.1.28</ecNumber>
    </recommendedName>
    <alternativeName>
        <fullName evidence="4">Alpha-trehalose glucohydrolase</fullName>
    </alternativeName>
</protein>
<organism evidence="5 6">
    <name type="scientific">Phytophthora lilii</name>
    <dbReference type="NCBI Taxonomy" id="2077276"/>
    <lineage>
        <taxon>Eukaryota</taxon>
        <taxon>Sar</taxon>
        <taxon>Stramenopiles</taxon>
        <taxon>Oomycota</taxon>
        <taxon>Peronosporomycetes</taxon>
        <taxon>Peronosporales</taxon>
        <taxon>Peronosporaceae</taxon>
        <taxon>Phytophthora</taxon>
    </lineage>
</organism>
<dbReference type="Proteomes" id="UP001165083">
    <property type="component" value="Unassembled WGS sequence"/>
</dbReference>
<dbReference type="EC" id="3.2.1.28" evidence="4"/>
<dbReference type="InterPro" id="IPR008928">
    <property type="entry name" value="6-hairpin_glycosidase_sf"/>
</dbReference>
<evidence type="ECO:0000256" key="2">
    <source>
        <dbReference type="ARBA" id="ARBA00022801"/>
    </source>
</evidence>
<reference evidence="5" key="1">
    <citation type="submission" date="2023-04" db="EMBL/GenBank/DDBJ databases">
        <title>Phytophthora lilii NBRC 32176.</title>
        <authorList>
            <person name="Ichikawa N."/>
            <person name="Sato H."/>
            <person name="Tonouchi N."/>
        </authorList>
    </citation>
    <scope>NUCLEOTIDE SEQUENCE</scope>
    <source>
        <strain evidence="5">NBRC 32176</strain>
    </source>
</reference>
<dbReference type="EMBL" id="BSXW01000685">
    <property type="protein sequence ID" value="GMF27896.1"/>
    <property type="molecule type" value="Genomic_DNA"/>
</dbReference>
<comment type="similarity">
    <text evidence="1 4">Belongs to the glycosyl hydrolase 37 family.</text>
</comment>
<evidence type="ECO:0000313" key="5">
    <source>
        <dbReference type="EMBL" id="GMF27896.1"/>
    </source>
</evidence>
<dbReference type="PROSITE" id="PS00927">
    <property type="entry name" value="TREHALASE_1"/>
    <property type="match status" value="1"/>
</dbReference>
<dbReference type="InterPro" id="IPR018232">
    <property type="entry name" value="Glyco_hydro_37_CS"/>
</dbReference>
<keyword evidence="3 4" id="KW-0326">Glycosidase</keyword>
<dbReference type="PANTHER" id="PTHR23403:SF1">
    <property type="entry name" value="TREHALASE"/>
    <property type="match status" value="1"/>
</dbReference>